<proteinExistence type="predicted"/>
<dbReference type="GO" id="GO:0060255">
    <property type="term" value="P:regulation of macromolecule metabolic process"/>
    <property type="evidence" value="ECO:0007669"/>
    <property type="project" value="UniProtKB-ARBA"/>
</dbReference>
<dbReference type="PRINTS" id="PR01868">
    <property type="entry name" value="ABCEFAMILY"/>
</dbReference>
<dbReference type="InterPro" id="IPR017896">
    <property type="entry name" value="4Fe4S_Fe-S-bd"/>
</dbReference>
<sequence>MSDKLTRVAIVSSDKCKPKKCRQECKKSCPVVRSGKLCIEVAPESRIAFISESLCIGCGICPKRCPFGAITIINLPTNLESQITHRYSANSFKLHRLPMPRPGNVLGLVGTNGIGKSTALKILSGKLKPNLGRFDNPPDWEDVIKHFRGSELQNYFTKLLEDDLKSIVKPQYVDQIPKAIRGPDRSVEFLLKSRHTLGNLDSVLDTLELRHILDRDVSHLSGGELQRFAIGTTCVSKADVYMFDEPSSYLDVKQRLSAARMIRSLLRPDDYVIVVEHDLSVLDYLSDYVCVLYGQPAVYGVVTLPYSVREGINIFLDGHIPTENLRFRDESLTFRIAEGTEELIVEKSRAFRYPKMEKTLGNFHLSIDSGDFSDSEIIVMMGENGTGKTTFCRMLAGALKPDGNQKVPEMKISMKPQTITPKFEGTVRMLFFKKIKAAFLSPQFQTDVVKPLKLDDFIDQEVKNLSGGELQRVAIVLALGIPADIYVIDEPSAYLDSEQRIVASRVIKRFIMHAKKTAFIVEHDFIMATYLADRVIVFDGQPGIDAHANKPESLLTGCNTFLKNLDVTFRRDPTNYRPRINKANSQLDQEQKLSGNYVSLIPTSAESSNWCSHYHRSSFWRSPTNNSEKGSPKNNHKRDSHPPPHDDALDPGVLGVQNGDTCINRTGGARGGLGVASEEGGTSEDDDPDIGQRWRSIPCCLVLPRKHFGEVRKYGIYHRWIASW</sequence>
<reference evidence="9" key="1">
    <citation type="journal article" date="2023" name="Mol. Phylogenet. Evol.">
        <title>Genome-scale phylogeny and comparative genomics of the fungal order Sordariales.</title>
        <authorList>
            <person name="Hensen N."/>
            <person name="Bonometti L."/>
            <person name="Westerberg I."/>
            <person name="Brannstrom I.O."/>
            <person name="Guillou S."/>
            <person name="Cros-Aarteil S."/>
            <person name="Calhoun S."/>
            <person name="Haridas S."/>
            <person name="Kuo A."/>
            <person name="Mondo S."/>
            <person name="Pangilinan J."/>
            <person name="Riley R."/>
            <person name="LaButti K."/>
            <person name="Andreopoulos B."/>
            <person name="Lipzen A."/>
            <person name="Chen C."/>
            <person name="Yan M."/>
            <person name="Daum C."/>
            <person name="Ng V."/>
            <person name="Clum A."/>
            <person name="Steindorff A."/>
            <person name="Ohm R.A."/>
            <person name="Martin F."/>
            <person name="Silar P."/>
            <person name="Natvig D.O."/>
            <person name="Lalanne C."/>
            <person name="Gautier V."/>
            <person name="Ament-Velasquez S.L."/>
            <person name="Kruys A."/>
            <person name="Hutchinson M.I."/>
            <person name="Powell A.J."/>
            <person name="Barry K."/>
            <person name="Miller A.N."/>
            <person name="Grigoriev I.V."/>
            <person name="Debuchy R."/>
            <person name="Gladieux P."/>
            <person name="Hiltunen Thoren M."/>
            <person name="Johannesson H."/>
        </authorList>
    </citation>
    <scope>NUCLEOTIDE SEQUENCE</scope>
    <source>
        <strain evidence="9">CBS 892.96</strain>
    </source>
</reference>
<feature type="domain" description="4Fe-4S ferredoxin-type" evidence="8">
    <location>
        <begin position="46"/>
        <end position="75"/>
    </location>
</feature>
<dbReference type="Pfam" id="PF00005">
    <property type="entry name" value="ABC_tran"/>
    <property type="match status" value="2"/>
</dbReference>
<dbReference type="SUPFAM" id="SSF54862">
    <property type="entry name" value="4Fe-4S ferredoxins"/>
    <property type="match status" value="1"/>
</dbReference>
<dbReference type="GO" id="GO:0006412">
    <property type="term" value="P:translation"/>
    <property type="evidence" value="ECO:0007669"/>
    <property type="project" value="UniProtKB-ARBA"/>
</dbReference>
<dbReference type="FunFam" id="3.40.50.300:FF:000144">
    <property type="entry name" value="ATP-binding cassette sub-family E member 1"/>
    <property type="match status" value="1"/>
</dbReference>
<feature type="region of interest" description="Disordered" evidence="6">
    <location>
        <begin position="620"/>
        <end position="690"/>
    </location>
</feature>
<dbReference type="AlphaFoldDB" id="A0AAN6W084"/>
<keyword evidence="9" id="KW-0378">Hydrolase</keyword>
<dbReference type="PANTHER" id="PTHR19248">
    <property type="entry name" value="ATP-BINDING TRANSPORT PROTEIN-RELATED"/>
    <property type="match status" value="1"/>
</dbReference>
<dbReference type="Pfam" id="PF00037">
    <property type="entry name" value="Fer4"/>
    <property type="match status" value="1"/>
</dbReference>
<evidence type="ECO:0000259" key="8">
    <source>
        <dbReference type="PROSITE" id="PS51379"/>
    </source>
</evidence>
<evidence type="ECO:0000313" key="9">
    <source>
        <dbReference type="EMBL" id="KAK4173013.1"/>
    </source>
</evidence>
<organism evidence="9 10">
    <name type="scientific">Triangularia setosa</name>
    <dbReference type="NCBI Taxonomy" id="2587417"/>
    <lineage>
        <taxon>Eukaryota</taxon>
        <taxon>Fungi</taxon>
        <taxon>Dikarya</taxon>
        <taxon>Ascomycota</taxon>
        <taxon>Pezizomycotina</taxon>
        <taxon>Sordariomycetes</taxon>
        <taxon>Sordariomycetidae</taxon>
        <taxon>Sordariales</taxon>
        <taxon>Podosporaceae</taxon>
        <taxon>Triangularia</taxon>
    </lineage>
</organism>
<dbReference type="NCBIfam" id="NF009945">
    <property type="entry name" value="PRK13409.1"/>
    <property type="match status" value="1"/>
</dbReference>
<dbReference type="GO" id="GO:0005524">
    <property type="term" value="F:ATP binding"/>
    <property type="evidence" value="ECO:0007669"/>
    <property type="project" value="UniProtKB-KW"/>
</dbReference>
<dbReference type="InterPro" id="IPR003439">
    <property type="entry name" value="ABC_transporter-like_ATP-bd"/>
</dbReference>
<dbReference type="GO" id="GO:0016887">
    <property type="term" value="F:ATP hydrolysis activity"/>
    <property type="evidence" value="ECO:0007669"/>
    <property type="project" value="InterPro"/>
</dbReference>
<evidence type="ECO:0000256" key="6">
    <source>
        <dbReference type="SAM" id="MobiDB-lite"/>
    </source>
</evidence>
<dbReference type="SMART" id="SM00382">
    <property type="entry name" value="AAA"/>
    <property type="match status" value="2"/>
</dbReference>
<evidence type="ECO:0000259" key="7">
    <source>
        <dbReference type="PROSITE" id="PS50893"/>
    </source>
</evidence>
<evidence type="ECO:0000313" key="10">
    <source>
        <dbReference type="Proteomes" id="UP001302321"/>
    </source>
</evidence>
<accession>A0AAN6W084</accession>
<dbReference type="InterPro" id="IPR007209">
    <property type="entry name" value="RNaseL-inhib-like_metal-bd_dom"/>
</dbReference>
<keyword evidence="10" id="KW-1185">Reference proteome</keyword>
<feature type="domain" description="ABC transporter" evidence="7">
    <location>
        <begin position="345"/>
        <end position="565"/>
    </location>
</feature>
<dbReference type="PROSITE" id="PS50893">
    <property type="entry name" value="ABC_TRANSPORTER_2"/>
    <property type="match status" value="2"/>
</dbReference>
<dbReference type="Pfam" id="PF04068">
    <property type="entry name" value="Fer4_RLI"/>
    <property type="match status" value="1"/>
</dbReference>
<gene>
    <name evidence="9" type="ORF">QBC36DRAFT_336691</name>
</gene>
<reference evidence="9" key="2">
    <citation type="submission" date="2023-05" db="EMBL/GenBank/DDBJ databases">
        <authorList>
            <consortium name="Lawrence Berkeley National Laboratory"/>
            <person name="Steindorff A."/>
            <person name="Hensen N."/>
            <person name="Bonometti L."/>
            <person name="Westerberg I."/>
            <person name="Brannstrom I.O."/>
            <person name="Guillou S."/>
            <person name="Cros-Aarteil S."/>
            <person name="Calhoun S."/>
            <person name="Haridas S."/>
            <person name="Kuo A."/>
            <person name="Mondo S."/>
            <person name="Pangilinan J."/>
            <person name="Riley R."/>
            <person name="Labutti K."/>
            <person name="Andreopoulos B."/>
            <person name="Lipzen A."/>
            <person name="Chen C."/>
            <person name="Yanf M."/>
            <person name="Daum C."/>
            <person name="Ng V."/>
            <person name="Clum A."/>
            <person name="Ohm R."/>
            <person name="Martin F."/>
            <person name="Silar P."/>
            <person name="Natvig D."/>
            <person name="Lalanne C."/>
            <person name="Gautier V."/>
            <person name="Ament-Velasquez S.L."/>
            <person name="Kruys A."/>
            <person name="Hutchinson M.I."/>
            <person name="Powell A.J."/>
            <person name="Barry K."/>
            <person name="Miller A.N."/>
            <person name="Grigoriev I.V."/>
            <person name="Debuchy R."/>
            <person name="Gladieux P."/>
            <person name="Thoren M.H."/>
            <person name="Johannesson H."/>
        </authorList>
    </citation>
    <scope>NUCLEOTIDE SEQUENCE</scope>
    <source>
        <strain evidence="9">CBS 892.96</strain>
    </source>
</reference>
<dbReference type="PROSITE" id="PS00211">
    <property type="entry name" value="ABC_TRANSPORTER_1"/>
    <property type="match status" value="1"/>
</dbReference>
<dbReference type="EMBL" id="MU866375">
    <property type="protein sequence ID" value="KAK4173013.1"/>
    <property type="molecule type" value="Genomic_DNA"/>
</dbReference>
<keyword evidence="1" id="KW-0547">Nucleotide-binding</keyword>
<dbReference type="InterPro" id="IPR003593">
    <property type="entry name" value="AAA+_ATPase"/>
</dbReference>
<dbReference type="Proteomes" id="UP001302321">
    <property type="component" value="Unassembled WGS sequence"/>
</dbReference>
<feature type="domain" description="ABC transporter" evidence="7">
    <location>
        <begin position="70"/>
        <end position="318"/>
    </location>
</feature>
<dbReference type="GO" id="GO:0005737">
    <property type="term" value="C:cytoplasm"/>
    <property type="evidence" value="ECO:0007669"/>
    <property type="project" value="UniProtKB-ARBA"/>
</dbReference>
<dbReference type="SUPFAM" id="SSF52540">
    <property type="entry name" value="P-loop containing nucleoside triphosphate hydrolases"/>
    <property type="match status" value="2"/>
</dbReference>
<comment type="caution">
    <text evidence="9">The sequence shown here is derived from an EMBL/GenBank/DDBJ whole genome shotgun (WGS) entry which is preliminary data.</text>
</comment>
<dbReference type="InterPro" id="IPR034348">
    <property type="entry name" value="RLI_dom_1"/>
</dbReference>
<dbReference type="InterPro" id="IPR027417">
    <property type="entry name" value="P-loop_NTPase"/>
</dbReference>
<dbReference type="FunFam" id="3.40.50.300:FF:000152">
    <property type="entry name" value="ATP-binding cassette, sub-family E, member 1"/>
    <property type="match status" value="1"/>
</dbReference>
<name>A0AAN6W084_9PEZI</name>
<dbReference type="CDD" id="cd03236">
    <property type="entry name" value="ABC_RNaseL_inhibitor_domain1"/>
    <property type="match status" value="1"/>
</dbReference>
<dbReference type="InterPro" id="IPR017871">
    <property type="entry name" value="ABC_transporter-like_CS"/>
</dbReference>
<evidence type="ECO:0000256" key="5">
    <source>
        <dbReference type="ARBA" id="ARBA00082546"/>
    </source>
</evidence>
<dbReference type="Gene3D" id="3.40.50.300">
    <property type="entry name" value="P-loop containing nucleotide triphosphate hydrolases"/>
    <property type="match status" value="2"/>
</dbReference>
<comment type="function">
    <text evidence="3">Component of the multifactor complex (MFC) involved in translation initiation. Required for the binding of MFC to the 40S ribosome. Required for the processing and nuclear export of the 60S and 40S ribosomal subunits.</text>
</comment>
<protein>
    <recommendedName>
        <fullName evidence="4">Translation initiation factor RLI1</fullName>
    </recommendedName>
    <alternativeName>
        <fullName evidence="5">ATP-binding cassette sub-family E member RLI1</fullName>
    </alternativeName>
</protein>
<dbReference type="InterPro" id="IPR013283">
    <property type="entry name" value="RLI1"/>
</dbReference>
<evidence type="ECO:0000256" key="3">
    <source>
        <dbReference type="ARBA" id="ARBA00056499"/>
    </source>
</evidence>
<keyword evidence="2" id="KW-0067">ATP-binding</keyword>
<evidence type="ECO:0000256" key="1">
    <source>
        <dbReference type="ARBA" id="ARBA00022741"/>
    </source>
</evidence>
<evidence type="ECO:0000256" key="2">
    <source>
        <dbReference type="ARBA" id="ARBA00022840"/>
    </source>
</evidence>
<dbReference type="PROSITE" id="PS51379">
    <property type="entry name" value="4FE4S_FER_2"/>
    <property type="match status" value="1"/>
</dbReference>
<feature type="compositionally biased region" description="Polar residues" evidence="6">
    <location>
        <begin position="620"/>
        <end position="633"/>
    </location>
</feature>
<evidence type="ECO:0000256" key="4">
    <source>
        <dbReference type="ARBA" id="ARBA00067238"/>
    </source>
</evidence>